<gene>
    <name evidence="2" type="ORF">A2W58_01060</name>
</gene>
<proteinExistence type="predicted"/>
<dbReference type="InterPro" id="IPR007278">
    <property type="entry name" value="DUF397"/>
</dbReference>
<evidence type="ECO:0000313" key="3">
    <source>
        <dbReference type="Proteomes" id="UP000179264"/>
    </source>
</evidence>
<organism evidence="2 3">
    <name type="scientific">Candidatus Zambryskibacteria bacterium RIFCSPHIGHO2_02_38_10.5</name>
    <dbReference type="NCBI Taxonomy" id="1802742"/>
    <lineage>
        <taxon>Bacteria</taxon>
        <taxon>Candidatus Zambryskiibacteriota</taxon>
    </lineage>
</organism>
<protein>
    <recommendedName>
        <fullName evidence="1">DUF397 domain-containing protein</fullName>
    </recommendedName>
</protein>
<dbReference type="EMBL" id="MHVL01000005">
    <property type="protein sequence ID" value="OHA93957.1"/>
    <property type="molecule type" value="Genomic_DNA"/>
</dbReference>
<sequence>MEGDFKTSSSTLRCKLYVCVEVAIKPEGVAVRDSKNRANGTLFFTHSEWNAFLDGAKKGEFDI</sequence>
<accession>A0A1G2T9J7</accession>
<dbReference type="AlphaFoldDB" id="A0A1G2T9J7"/>
<feature type="domain" description="DUF397" evidence="1">
    <location>
        <begin position="19"/>
        <end position="57"/>
    </location>
</feature>
<dbReference type="Pfam" id="PF04149">
    <property type="entry name" value="DUF397"/>
    <property type="match status" value="1"/>
</dbReference>
<comment type="caution">
    <text evidence="2">The sequence shown here is derived from an EMBL/GenBank/DDBJ whole genome shotgun (WGS) entry which is preliminary data.</text>
</comment>
<dbReference type="Proteomes" id="UP000179264">
    <property type="component" value="Unassembled WGS sequence"/>
</dbReference>
<name>A0A1G2T9J7_9BACT</name>
<reference evidence="2 3" key="1">
    <citation type="journal article" date="2016" name="Nat. Commun.">
        <title>Thousands of microbial genomes shed light on interconnected biogeochemical processes in an aquifer system.</title>
        <authorList>
            <person name="Anantharaman K."/>
            <person name="Brown C.T."/>
            <person name="Hug L.A."/>
            <person name="Sharon I."/>
            <person name="Castelle C.J."/>
            <person name="Probst A.J."/>
            <person name="Thomas B.C."/>
            <person name="Singh A."/>
            <person name="Wilkins M.J."/>
            <person name="Karaoz U."/>
            <person name="Brodie E.L."/>
            <person name="Williams K.H."/>
            <person name="Hubbard S.S."/>
            <person name="Banfield J.F."/>
        </authorList>
    </citation>
    <scope>NUCLEOTIDE SEQUENCE [LARGE SCALE GENOMIC DNA]</scope>
</reference>
<evidence type="ECO:0000259" key="1">
    <source>
        <dbReference type="Pfam" id="PF04149"/>
    </source>
</evidence>
<evidence type="ECO:0000313" key="2">
    <source>
        <dbReference type="EMBL" id="OHA93957.1"/>
    </source>
</evidence>